<keyword evidence="1" id="KW-0479">Metal-binding</keyword>
<gene>
    <name evidence="4" type="ORF">POM88_050228</name>
</gene>
<dbReference type="GO" id="GO:0003676">
    <property type="term" value="F:nucleic acid binding"/>
    <property type="evidence" value="ECO:0007669"/>
    <property type="project" value="InterPro"/>
</dbReference>
<keyword evidence="1" id="KW-0862">Zinc</keyword>
<sequence length="201" mass="23075">MPPRRRQNPLNDVHMRDDFQKLEQRLEQRRLLEQFNTLATLVAGDSSNRRTQHRQCQTPNNEDQLSDNPFHDMNVSDGDEEVDYDEPVHPRKTRNFLDDQNQDNMRWETAHQRALHLEKQLVRHSPISNASCFQTFSGYGPSRSRNSGGGAYSKSSKNSFKCFGCGVVGHRQSECQNFAAKKGLFVDNDESSVDDVFDNNG</sequence>
<dbReference type="PROSITE" id="PS50158">
    <property type="entry name" value="ZF_CCHC"/>
    <property type="match status" value="1"/>
</dbReference>
<evidence type="ECO:0000259" key="3">
    <source>
        <dbReference type="PROSITE" id="PS50158"/>
    </source>
</evidence>
<dbReference type="AlphaFoldDB" id="A0AAD8M2C7"/>
<protein>
    <recommendedName>
        <fullName evidence="3">CCHC-type domain-containing protein</fullName>
    </recommendedName>
</protein>
<reference evidence="4" key="2">
    <citation type="submission" date="2023-05" db="EMBL/GenBank/DDBJ databases">
        <authorList>
            <person name="Schelkunov M.I."/>
        </authorList>
    </citation>
    <scope>NUCLEOTIDE SEQUENCE</scope>
    <source>
        <strain evidence="4">Hsosn_3</strain>
        <tissue evidence="4">Leaf</tissue>
    </source>
</reference>
<feature type="domain" description="CCHC-type" evidence="3">
    <location>
        <begin position="161"/>
        <end position="177"/>
    </location>
</feature>
<evidence type="ECO:0000256" key="1">
    <source>
        <dbReference type="PROSITE-ProRule" id="PRU00047"/>
    </source>
</evidence>
<feature type="compositionally biased region" description="Polar residues" evidence="2">
    <location>
        <begin position="54"/>
        <end position="67"/>
    </location>
</feature>
<evidence type="ECO:0000256" key="2">
    <source>
        <dbReference type="SAM" id="MobiDB-lite"/>
    </source>
</evidence>
<keyword evidence="5" id="KW-1185">Reference proteome</keyword>
<keyword evidence="1" id="KW-0863">Zinc-finger</keyword>
<dbReference type="Proteomes" id="UP001237642">
    <property type="component" value="Unassembled WGS sequence"/>
</dbReference>
<reference evidence="4" key="1">
    <citation type="submission" date="2023-02" db="EMBL/GenBank/DDBJ databases">
        <title>Genome of toxic invasive species Heracleum sosnowskyi carries increased number of genes despite the absence of recent whole-genome duplications.</title>
        <authorList>
            <person name="Schelkunov M."/>
            <person name="Shtratnikova V."/>
            <person name="Makarenko M."/>
            <person name="Klepikova A."/>
            <person name="Omelchenko D."/>
            <person name="Novikova G."/>
            <person name="Obukhova E."/>
            <person name="Bogdanov V."/>
            <person name="Penin A."/>
            <person name="Logacheva M."/>
        </authorList>
    </citation>
    <scope>NUCLEOTIDE SEQUENCE</scope>
    <source>
        <strain evidence="4">Hsosn_3</strain>
        <tissue evidence="4">Leaf</tissue>
    </source>
</reference>
<dbReference type="GO" id="GO:0008270">
    <property type="term" value="F:zinc ion binding"/>
    <property type="evidence" value="ECO:0007669"/>
    <property type="project" value="UniProtKB-KW"/>
</dbReference>
<evidence type="ECO:0000313" key="5">
    <source>
        <dbReference type="Proteomes" id="UP001237642"/>
    </source>
</evidence>
<organism evidence="4 5">
    <name type="scientific">Heracleum sosnowskyi</name>
    <dbReference type="NCBI Taxonomy" id="360622"/>
    <lineage>
        <taxon>Eukaryota</taxon>
        <taxon>Viridiplantae</taxon>
        <taxon>Streptophyta</taxon>
        <taxon>Embryophyta</taxon>
        <taxon>Tracheophyta</taxon>
        <taxon>Spermatophyta</taxon>
        <taxon>Magnoliopsida</taxon>
        <taxon>eudicotyledons</taxon>
        <taxon>Gunneridae</taxon>
        <taxon>Pentapetalae</taxon>
        <taxon>asterids</taxon>
        <taxon>campanulids</taxon>
        <taxon>Apiales</taxon>
        <taxon>Apiaceae</taxon>
        <taxon>Apioideae</taxon>
        <taxon>apioid superclade</taxon>
        <taxon>Tordylieae</taxon>
        <taxon>Tordyliinae</taxon>
        <taxon>Heracleum</taxon>
    </lineage>
</organism>
<dbReference type="InterPro" id="IPR001878">
    <property type="entry name" value="Znf_CCHC"/>
</dbReference>
<name>A0AAD8M2C7_9APIA</name>
<evidence type="ECO:0000313" key="4">
    <source>
        <dbReference type="EMBL" id="KAK1356972.1"/>
    </source>
</evidence>
<dbReference type="SUPFAM" id="SSF57756">
    <property type="entry name" value="Retrovirus zinc finger-like domains"/>
    <property type="match status" value="1"/>
</dbReference>
<feature type="region of interest" description="Disordered" evidence="2">
    <location>
        <begin position="44"/>
        <end position="70"/>
    </location>
</feature>
<dbReference type="EMBL" id="JAUIZM010000011">
    <property type="protein sequence ID" value="KAK1356972.1"/>
    <property type="molecule type" value="Genomic_DNA"/>
</dbReference>
<dbReference type="InterPro" id="IPR036875">
    <property type="entry name" value="Znf_CCHC_sf"/>
</dbReference>
<accession>A0AAD8M2C7</accession>
<comment type="caution">
    <text evidence="4">The sequence shown here is derived from an EMBL/GenBank/DDBJ whole genome shotgun (WGS) entry which is preliminary data.</text>
</comment>
<proteinExistence type="predicted"/>